<organism evidence="2 3">
    <name type="scientific">Paludisphaera mucosa</name>
    <dbReference type="NCBI Taxonomy" id="3030827"/>
    <lineage>
        <taxon>Bacteria</taxon>
        <taxon>Pseudomonadati</taxon>
        <taxon>Planctomycetota</taxon>
        <taxon>Planctomycetia</taxon>
        <taxon>Isosphaerales</taxon>
        <taxon>Isosphaeraceae</taxon>
        <taxon>Paludisphaera</taxon>
    </lineage>
</organism>
<evidence type="ECO:0000313" key="2">
    <source>
        <dbReference type="EMBL" id="MDG3008316.1"/>
    </source>
</evidence>
<keyword evidence="3" id="KW-1185">Reference proteome</keyword>
<feature type="domain" description="BRCT" evidence="1">
    <location>
        <begin position="35"/>
        <end position="70"/>
    </location>
</feature>
<dbReference type="EMBL" id="JARRAG010000005">
    <property type="protein sequence ID" value="MDG3008316.1"/>
    <property type="molecule type" value="Genomic_DNA"/>
</dbReference>
<protein>
    <recommendedName>
        <fullName evidence="1">BRCT domain-containing protein</fullName>
    </recommendedName>
</protein>
<accession>A0ABT6FL61</accession>
<sequence>MDHPDDDEAPEPVPMGDPTHELADLISEFLVIALEPESRERLTAEAKELGASYEQFLAMSLTHLITNRFQLTPVADFEGSAAEADDDV</sequence>
<gene>
    <name evidence="2" type="ORF">PZE19_31495</name>
</gene>
<evidence type="ECO:0000259" key="1">
    <source>
        <dbReference type="Pfam" id="PF12738"/>
    </source>
</evidence>
<dbReference type="Pfam" id="PF12738">
    <property type="entry name" value="PTCB-BRCT"/>
    <property type="match status" value="1"/>
</dbReference>
<dbReference type="Proteomes" id="UP001216907">
    <property type="component" value="Unassembled WGS sequence"/>
</dbReference>
<proteinExistence type="predicted"/>
<dbReference type="RefSeq" id="WP_277864641.1">
    <property type="nucleotide sequence ID" value="NZ_JARRAG010000005.1"/>
</dbReference>
<name>A0ABT6FL61_9BACT</name>
<evidence type="ECO:0000313" key="3">
    <source>
        <dbReference type="Proteomes" id="UP001216907"/>
    </source>
</evidence>
<dbReference type="InterPro" id="IPR001357">
    <property type="entry name" value="BRCT_dom"/>
</dbReference>
<comment type="caution">
    <text evidence="2">The sequence shown here is derived from an EMBL/GenBank/DDBJ whole genome shotgun (WGS) entry which is preliminary data.</text>
</comment>
<reference evidence="2 3" key="1">
    <citation type="submission" date="2023-03" db="EMBL/GenBank/DDBJ databases">
        <title>Paludisphaera mucosa sp. nov. a novel planctomycete from northern fen.</title>
        <authorList>
            <person name="Ivanova A."/>
        </authorList>
    </citation>
    <scope>NUCLEOTIDE SEQUENCE [LARGE SCALE GENOMIC DNA]</scope>
    <source>
        <strain evidence="2 3">Pla2</strain>
    </source>
</reference>